<organism evidence="3 4">
    <name type="scientific">Arsenicicoccus piscis</name>
    <dbReference type="NCBI Taxonomy" id="673954"/>
    <lineage>
        <taxon>Bacteria</taxon>
        <taxon>Bacillati</taxon>
        <taxon>Actinomycetota</taxon>
        <taxon>Actinomycetes</taxon>
        <taxon>Micrococcales</taxon>
        <taxon>Intrasporangiaceae</taxon>
        <taxon>Arsenicicoccus</taxon>
    </lineage>
</organism>
<dbReference type="EMBL" id="BSUJ01000001">
    <property type="protein sequence ID" value="GMA18510.1"/>
    <property type="molecule type" value="Genomic_DNA"/>
</dbReference>
<keyword evidence="2" id="KW-0812">Transmembrane</keyword>
<dbReference type="RefSeq" id="WP_284283564.1">
    <property type="nucleotide sequence ID" value="NZ_BSUJ01000001.1"/>
</dbReference>
<sequence length="211" mass="22523">MPSPTDPTPDRPGTDPHGHRPDTAGGGHLPADGRVRAPGPFDEHIGERDLASWRSTPGRVLARGATRLGARSPHAVTLLVTAILGGLLCLLLTQVSAEVYESVKEGDALASIDRPTLDLMLRWRSPDLDQWITWFTDLGGPVLAPAIAAVVMAFLAWRWRSWTPVVLMVIAGAGSLAMTIAGKDLVGRLRPRSPTPCRRTSTPPASRAATP</sequence>
<keyword evidence="2" id="KW-1133">Transmembrane helix</keyword>
<keyword evidence="2" id="KW-0472">Membrane</keyword>
<reference evidence="4" key="1">
    <citation type="journal article" date="2019" name="Int. J. Syst. Evol. Microbiol.">
        <title>The Global Catalogue of Microorganisms (GCM) 10K type strain sequencing project: providing services to taxonomists for standard genome sequencing and annotation.</title>
        <authorList>
            <consortium name="The Broad Institute Genomics Platform"/>
            <consortium name="The Broad Institute Genome Sequencing Center for Infectious Disease"/>
            <person name="Wu L."/>
            <person name="Ma J."/>
        </authorList>
    </citation>
    <scope>NUCLEOTIDE SEQUENCE [LARGE SCALE GENOMIC DNA]</scope>
    <source>
        <strain evidence="4">NBRC 105830</strain>
    </source>
</reference>
<feature type="compositionally biased region" description="Low complexity" evidence="1">
    <location>
        <begin position="195"/>
        <end position="211"/>
    </location>
</feature>
<feature type="compositionally biased region" description="Basic and acidic residues" evidence="1">
    <location>
        <begin position="8"/>
        <end position="22"/>
    </location>
</feature>
<comment type="caution">
    <text evidence="3">The sequence shown here is derived from an EMBL/GenBank/DDBJ whole genome shotgun (WGS) entry which is preliminary data.</text>
</comment>
<evidence type="ECO:0000256" key="1">
    <source>
        <dbReference type="SAM" id="MobiDB-lite"/>
    </source>
</evidence>
<dbReference type="InterPro" id="IPR036938">
    <property type="entry name" value="PAP2/HPO_sf"/>
</dbReference>
<evidence type="ECO:0000313" key="4">
    <source>
        <dbReference type="Proteomes" id="UP001157109"/>
    </source>
</evidence>
<protein>
    <submittedName>
        <fullName evidence="3">Uncharacterized protein</fullName>
    </submittedName>
</protein>
<keyword evidence="4" id="KW-1185">Reference proteome</keyword>
<feature type="transmembrane region" description="Helical" evidence="2">
    <location>
        <begin position="162"/>
        <end position="181"/>
    </location>
</feature>
<feature type="compositionally biased region" description="Basic and acidic residues" evidence="1">
    <location>
        <begin position="31"/>
        <end position="42"/>
    </location>
</feature>
<evidence type="ECO:0000256" key="2">
    <source>
        <dbReference type="SAM" id="Phobius"/>
    </source>
</evidence>
<gene>
    <name evidence="3" type="ORF">GCM10025862_05310</name>
</gene>
<dbReference type="SUPFAM" id="SSF48317">
    <property type="entry name" value="Acid phosphatase/Vanadium-dependent haloperoxidase"/>
    <property type="match status" value="1"/>
</dbReference>
<evidence type="ECO:0000313" key="3">
    <source>
        <dbReference type="EMBL" id="GMA18510.1"/>
    </source>
</evidence>
<feature type="transmembrane region" description="Helical" evidence="2">
    <location>
        <begin position="76"/>
        <end position="97"/>
    </location>
</feature>
<feature type="transmembrane region" description="Helical" evidence="2">
    <location>
        <begin position="131"/>
        <end position="155"/>
    </location>
</feature>
<name>A0ABQ6HLN6_9MICO</name>
<dbReference type="Proteomes" id="UP001157109">
    <property type="component" value="Unassembled WGS sequence"/>
</dbReference>
<dbReference type="Gene3D" id="1.20.144.10">
    <property type="entry name" value="Phosphatidic acid phosphatase type 2/haloperoxidase"/>
    <property type="match status" value="1"/>
</dbReference>
<feature type="region of interest" description="Disordered" evidence="1">
    <location>
        <begin position="187"/>
        <end position="211"/>
    </location>
</feature>
<proteinExistence type="predicted"/>
<feature type="region of interest" description="Disordered" evidence="1">
    <location>
        <begin position="1"/>
        <end position="42"/>
    </location>
</feature>
<accession>A0ABQ6HLN6</accession>